<feature type="region of interest" description="Disordered" evidence="1">
    <location>
        <begin position="604"/>
        <end position="670"/>
    </location>
</feature>
<feature type="region of interest" description="Disordered" evidence="1">
    <location>
        <begin position="730"/>
        <end position="809"/>
    </location>
</feature>
<feature type="compositionally biased region" description="Basic and acidic residues" evidence="1">
    <location>
        <begin position="269"/>
        <end position="279"/>
    </location>
</feature>
<evidence type="ECO:0000313" key="2">
    <source>
        <dbReference type="EMBL" id="TQV93412.1"/>
    </source>
</evidence>
<evidence type="ECO:0000313" key="3">
    <source>
        <dbReference type="Proteomes" id="UP000315783"/>
    </source>
</evidence>
<proteinExistence type="predicted"/>
<feature type="compositionally biased region" description="Basic and acidic residues" evidence="1">
    <location>
        <begin position="774"/>
        <end position="790"/>
    </location>
</feature>
<dbReference type="OrthoDB" id="5341904at2759"/>
<feature type="compositionally biased region" description="Basic and acidic residues" evidence="1">
    <location>
        <begin position="551"/>
        <end position="560"/>
    </location>
</feature>
<feature type="compositionally biased region" description="Basic and acidic residues" evidence="1">
    <location>
        <begin position="120"/>
        <end position="138"/>
    </location>
</feature>
<comment type="caution">
    <text evidence="2">The sequence shown here is derived from an EMBL/GenBank/DDBJ whole genome shotgun (WGS) entry which is preliminary data.</text>
</comment>
<feature type="compositionally biased region" description="Low complexity" evidence="1">
    <location>
        <begin position="142"/>
        <end position="161"/>
    </location>
</feature>
<protein>
    <submittedName>
        <fullName evidence="2">Uncharacterized protein</fullName>
    </submittedName>
</protein>
<dbReference type="STRING" id="43265.A0A545VU60"/>
<dbReference type="Proteomes" id="UP000315783">
    <property type="component" value="Unassembled WGS sequence"/>
</dbReference>
<accession>A0A545VU60</accession>
<sequence>MGNAPSSEEVRIPRRRRLSKPHAMGGRVHIAGEYDYDGAPTTPLSGAYHRLGDAIPTVPSFALVQHQSISGIQRAKNIPALSHRLSAATTSYKSRPSRHSTDAFHPLRSAPVSGSARATSIKEDDALGNDADSKRIDELYFSSPPDLSSSSSTESWRTLSTDSNTSRELPLYIPYRRRSQRIPGLATRPSDEEIHRPNLPASPLCRPPSPSLQDEGDPVSPIHAPARDQETNHLGNSSEVAYKQLGSIKFGSLRITNGSPLSMRRVEVSVDDSSDRHGNMQDSRTSSGVETNSHLVLTPASRLIERADHSTSIGLLDSTNLYSSLEEPLINMHVSETVRGRQGRISSETQRASIETLRRRISSYIEVIDDEQLKLIQRPRSTLVTADDSSSVYSDNVIPLIISNDILPPHEQTHSDNSNGPHLSFQTFRNLIRQKKVKSYLQANNKAAVSEEPSHQRSASEQDTFTNATSRSPIKSRRKLSKTNNEAAPPPLPSFSNAEATASWPLPMQTSNQSTGRWKKGHASSKSDGQVPRMRSLRYEEAPVPHHQRHGEHAPRDRSEAYQTTSEHVPILLDRKRANPRAHVNFEGDVAKRKDRLARVEQIRRSQTTEFKPLPLPKPELPQRRTPVRVPVPTPTGSRIRSSSHENPRESRDRQNTHTPMPSSHARSHTIPLVAQRYVPERRDEDLEYYDGLPLPYTEFDSPYVSPLSDGGEELWPLTSDQPLSQTETAALPRQFRPSEVSPIRHAKSMPSINSRGNERALRTPAPISAHSRRAQELAETWERQQQEQKQRRRKQQQQQQQQQQQPLIPSLEQLRLLSFQENAPSSRPTTASAIDEYYSSPDLFVDRDESLPPIVYRNGTRRGSEVSARLWRPPYRVLHSYYSPAYRNAPIWG</sequence>
<feature type="compositionally biased region" description="Basic and acidic residues" evidence="1">
    <location>
        <begin position="643"/>
        <end position="656"/>
    </location>
</feature>
<feature type="region of interest" description="Disordered" evidence="1">
    <location>
        <begin position="89"/>
        <end position="163"/>
    </location>
</feature>
<feature type="region of interest" description="Disordered" evidence="1">
    <location>
        <begin position="269"/>
        <end position="290"/>
    </location>
</feature>
<reference evidence="2 3" key="1">
    <citation type="journal article" date="2019" name="Appl. Microbiol. Biotechnol.">
        <title>Genome sequence of Isaria javanica and comparative genome analysis insights into family S53 peptidase evolution in fungal entomopathogens.</title>
        <authorList>
            <person name="Lin R."/>
            <person name="Zhang X."/>
            <person name="Xin B."/>
            <person name="Zou M."/>
            <person name="Gao Y."/>
            <person name="Qin F."/>
            <person name="Hu Q."/>
            <person name="Xie B."/>
            <person name="Cheng X."/>
        </authorList>
    </citation>
    <scope>NUCLEOTIDE SEQUENCE [LARGE SCALE GENOMIC DNA]</scope>
    <source>
        <strain evidence="2 3">IJ1G</strain>
    </source>
</reference>
<feature type="compositionally biased region" description="Polar residues" evidence="1">
    <location>
        <begin position="280"/>
        <end position="290"/>
    </location>
</feature>
<organism evidence="2 3">
    <name type="scientific">Cordyceps javanica</name>
    <dbReference type="NCBI Taxonomy" id="43265"/>
    <lineage>
        <taxon>Eukaryota</taxon>
        <taxon>Fungi</taxon>
        <taxon>Dikarya</taxon>
        <taxon>Ascomycota</taxon>
        <taxon>Pezizomycotina</taxon>
        <taxon>Sordariomycetes</taxon>
        <taxon>Hypocreomycetidae</taxon>
        <taxon>Hypocreales</taxon>
        <taxon>Cordycipitaceae</taxon>
        <taxon>Cordyceps</taxon>
    </lineage>
</organism>
<feature type="compositionally biased region" description="Polar residues" evidence="1">
    <location>
        <begin position="461"/>
        <end position="473"/>
    </location>
</feature>
<name>A0A545VU60_9HYPO</name>
<feature type="region of interest" description="Disordered" evidence="1">
    <location>
        <begin position="1"/>
        <end position="25"/>
    </location>
</feature>
<dbReference type="AlphaFoldDB" id="A0A545VU60"/>
<evidence type="ECO:0000256" key="1">
    <source>
        <dbReference type="SAM" id="MobiDB-lite"/>
    </source>
</evidence>
<feature type="compositionally biased region" description="Low complexity" evidence="1">
    <location>
        <begin position="797"/>
        <end position="806"/>
    </location>
</feature>
<feature type="region of interest" description="Disordered" evidence="1">
    <location>
        <begin position="180"/>
        <end position="218"/>
    </location>
</feature>
<feature type="region of interest" description="Disordered" evidence="1">
    <location>
        <begin position="443"/>
        <end position="565"/>
    </location>
</feature>
<keyword evidence="3" id="KW-1185">Reference proteome</keyword>
<dbReference type="EMBL" id="SPUK01000012">
    <property type="protein sequence ID" value="TQV93412.1"/>
    <property type="molecule type" value="Genomic_DNA"/>
</dbReference>
<gene>
    <name evidence="2" type="ORF">IF1G_07990</name>
</gene>